<protein>
    <recommendedName>
        <fullName evidence="8">Ion transport domain-containing protein</fullName>
    </recommendedName>
</protein>
<evidence type="ECO:0000313" key="9">
    <source>
        <dbReference type="EMBL" id="CEM17290.1"/>
    </source>
</evidence>
<feature type="transmembrane region" description="Helical" evidence="7">
    <location>
        <begin position="130"/>
        <end position="149"/>
    </location>
</feature>
<dbReference type="GO" id="GO:0005216">
    <property type="term" value="F:monoatomic ion channel activity"/>
    <property type="evidence" value="ECO:0007669"/>
    <property type="project" value="InterPro"/>
</dbReference>
<proteinExistence type="predicted"/>
<sequence length="648" mass="73664">MPWKFRQMKGAPAEARGRVGAHIQRKETDSLPLGQVEEGRLSGDGFMTSNMKKPLSARLREMFHSRYWELCMSAIVVANIVTVSISAEMHYKKPFDGRFDFMVFLPLYTAEICVRVAVEGRAYFRTCWNWSDIIFTGLMWVDLVVYILLKTCVSHMERSPIPILMIVPVFRGIRILRIFRLFKNNKTMRIFVEGLSKLLYSMVWNLLFLCFLLFAGAFVCQHIFADYVVTCDKDNTDCRDMDEMFANLTASMFTLFQVITLESWATQVARPADRAVPGMRTFFVLFIIITSYGMLNILVAGIVQANEEVSGAQEEMRRMELRKNREKRMIERLLTDNGRRWSVSKEEVLEVFEREIFQLLLERFGVSRRGMAKLPVAVEALFKSSSESETRETESDRLDALEVLDTIDAVLSEFTVTRREVDLVDLYMQVDVLCRSVSALRKEVRCSRGGTAPGGVDLALRPPCIPGRGIEGAGEGERDSLTGSLLRTGRQAFRPEHRDVEGGLLALSETGGRQATIDSDPGILLRQPTASSSLRKSVSGFEVHRRLPGLPMVGREEWKGEGEMGHEPEMNTRIEEDIVRELEREESQRREVSEGRSRTPQEGASVSLDAYAPADRGSLEEETWSAPEVQRRRDASVLEKSKNRSFHS</sequence>
<feature type="domain" description="Ion transport" evidence="8">
    <location>
        <begin position="65"/>
        <end position="305"/>
    </location>
</feature>
<evidence type="ECO:0000256" key="7">
    <source>
        <dbReference type="SAM" id="Phobius"/>
    </source>
</evidence>
<feature type="compositionally biased region" description="Basic and acidic residues" evidence="6">
    <location>
        <begin position="581"/>
        <end position="599"/>
    </location>
</feature>
<feature type="transmembrane region" description="Helical" evidence="7">
    <location>
        <begin position="282"/>
        <end position="303"/>
    </location>
</feature>
<feature type="coiled-coil region" evidence="5">
    <location>
        <begin position="302"/>
        <end position="336"/>
    </location>
</feature>
<dbReference type="EMBL" id="CDMZ01000578">
    <property type="protein sequence ID" value="CEM17290.1"/>
    <property type="molecule type" value="Genomic_DNA"/>
</dbReference>
<evidence type="ECO:0000256" key="5">
    <source>
        <dbReference type="SAM" id="Coils"/>
    </source>
</evidence>
<name>A0A0G4FSN2_9ALVE</name>
<dbReference type="AlphaFoldDB" id="A0A0G4FSN2"/>
<evidence type="ECO:0000256" key="4">
    <source>
        <dbReference type="ARBA" id="ARBA00023136"/>
    </source>
</evidence>
<dbReference type="Pfam" id="PF00520">
    <property type="entry name" value="Ion_trans"/>
    <property type="match status" value="1"/>
</dbReference>
<dbReference type="GO" id="GO:0016020">
    <property type="term" value="C:membrane"/>
    <property type="evidence" value="ECO:0007669"/>
    <property type="project" value="UniProtKB-SubCell"/>
</dbReference>
<dbReference type="VEuPathDB" id="CryptoDB:Cvel_18419"/>
<feature type="transmembrane region" description="Helical" evidence="7">
    <location>
        <begin position="203"/>
        <end position="224"/>
    </location>
</feature>
<evidence type="ECO:0000259" key="8">
    <source>
        <dbReference type="Pfam" id="PF00520"/>
    </source>
</evidence>
<dbReference type="PhylomeDB" id="A0A0G4FSN2"/>
<feature type="transmembrane region" description="Helical" evidence="7">
    <location>
        <begin position="244"/>
        <end position="261"/>
    </location>
</feature>
<feature type="compositionally biased region" description="Basic and acidic residues" evidence="6">
    <location>
        <begin position="629"/>
        <end position="642"/>
    </location>
</feature>
<evidence type="ECO:0000256" key="6">
    <source>
        <dbReference type="SAM" id="MobiDB-lite"/>
    </source>
</evidence>
<dbReference type="Gene3D" id="1.20.120.350">
    <property type="entry name" value="Voltage-gated potassium channels. Chain C"/>
    <property type="match status" value="1"/>
</dbReference>
<feature type="transmembrane region" description="Helical" evidence="7">
    <location>
        <begin position="99"/>
        <end position="118"/>
    </location>
</feature>
<evidence type="ECO:0000256" key="2">
    <source>
        <dbReference type="ARBA" id="ARBA00022692"/>
    </source>
</evidence>
<accession>A0A0G4FSN2</accession>
<evidence type="ECO:0000256" key="3">
    <source>
        <dbReference type="ARBA" id="ARBA00022989"/>
    </source>
</evidence>
<gene>
    <name evidence="9" type="ORF">Cvel_18419</name>
</gene>
<dbReference type="Gene3D" id="1.10.287.70">
    <property type="match status" value="1"/>
</dbReference>
<dbReference type="SUPFAM" id="SSF81324">
    <property type="entry name" value="Voltage-gated potassium channels"/>
    <property type="match status" value="1"/>
</dbReference>
<dbReference type="PANTHER" id="PTHR46726:SF1">
    <property type="entry name" value="TWO-PORE CALCIUM CHANNEL 3"/>
    <property type="match status" value="1"/>
</dbReference>
<reference evidence="9" key="1">
    <citation type="submission" date="2014-11" db="EMBL/GenBank/DDBJ databases">
        <authorList>
            <person name="Otto D Thomas"/>
            <person name="Naeem Raeece"/>
        </authorList>
    </citation>
    <scope>NUCLEOTIDE SEQUENCE</scope>
</reference>
<comment type="subcellular location">
    <subcellularLocation>
        <location evidence="1">Membrane</location>
        <topology evidence="1">Multi-pass membrane protein</topology>
    </subcellularLocation>
</comment>
<keyword evidence="3 7" id="KW-1133">Transmembrane helix</keyword>
<keyword evidence="2 7" id="KW-0812">Transmembrane</keyword>
<keyword evidence="5" id="KW-0175">Coiled coil</keyword>
<dbReference type="InterPro" id="IPR005821">
    <property type="entry name" value="Ion_trans_dom"/>
</dbReference>
<feature type="transmembrane region" description="Helical" evidence="7">
    <location>
        <begin position="67"/>
        <end position="87"/>
    </location>
</feature>
<dbReference type="InterPro" id="IPR027359">
    <property type="entry name" value="Volt_channel_dom_sf"/>
</dbReference>
<feature type="region of interest" description="Disordered" evidence="6">
    <location>
        <begin position="581"/>
        <end position="648"/>
    </location>
</feature>
<organism evidence="9">
    <name type="scientific">Chromera velia CCMP2878</name>
    <dbReference type="NCBI Taxonomy" id="1169474"/>
    <lineage>
        <taxon>Eukaryota</taxon>
        <taxon>Sar</taxon>
        <taxon>Alveolata</taxon>
        <taxon>Colpodellida</taxon>
        <taxon>Chromeraceae</taxon>
        <taxon>Chromera</taxon>
    </lineage>
</organism>
<evidence type="ECO:0000256" key="1">
    <source>
        <dbReference type="ARBA" id="ARBA00004141"/>
    </source>
</evidence>
<keyword evidence="4 7" id="KW-0472">Membrane</keyword>
<feature type="transmembrane region" description="Helical" evidence="7">
    <location>
        <begin position="161"/>
        <end position="182"/>
    </location>
</feature>
<dbReference type="PANTHER" id="PTHR46726">
    <property type="entry name" value="TWO PORE CHANNEL 3"/>
    <property type="match status" value="1"/>
</dbReference>